<name>A0AAD0YX81_CHRID</name>
<proteinExistence type="predicted"/>
<sequence>MLSCKDENISIEKGNNTAEAAQSNYYKIYNSEAKNHLLIENLNGIYDKTNISNITSRSLDGNPMSLTFNGRTLSPQVNIVGKGGLWTASTADVKSLFGKKLFLQVVNNKLVATTNTGAAGKNAGDGLSVYIPEIINAEVSGLNNGSVAPGTVVTWNRDMNNVMGVSLMIEYNPFEQTMTGPYAGVNPNTQPFKSKYLEIEDVGSYTVTEEDLTSFPSGSNLSFYISRSAYAVGSDPTIGTMPGNDTSIGAVTATRADFQIKY</sequence>
<organism evidence="1 2">
    <name type="scientific">Chryseobacterium indologenes</name>
    <name type="common">Flavobacterium indologenes</name>
    <dbReference type="NCBI Taxonomy" id="253"/>
    <lineage>
        <taxon>Bacteria</taxon>
        <taxon>Pseudomonadati</taxon>
        <taxon>Bacteroidota</taxon>
        <taxon>Flavobacteriia</taxon>
        <taxon>Flavobacteriales</taxon>
        <taxon>Weeksellaceae</taxon>
        <taxon>Chryseobacterium group</taxon>
        <taxon>Chryseobacterium</taxon>
    </lineage>
</organism>
<dbReference type="Proteomes" id="UP000269015">
    <property type="component" value="Chromosome"/>
</dbReference>
<dbReference type="KEGG" id="cio:CEQ15_00965"/>
<accession>A0AAD0YX81</accession>
<reference evidence="1 2" key="1">
    <citation type="submission" date="2018-11" db="EMBL/GenBank/DDBJ databases">
        <title>Proposal to divide the Flavobacteriaceae and reorganize its genera based on Amino Acid Identity values calculated from whole genome sequences.</title>
        <authorList>
            <person name="Nicholson A.C."/>
            <person name="Gulvik C.A."/>
            <person name="Whitney A.M."/>
            <person name="Humrighouse B.W."/>
            <person name="Bell M."/>
            <person name="Holmes B."/>
            <person name="Steigerwalt A.G."/>
            <person name="Villarma A."/>
            <person name="Sheth M."/>
            <person name="Batra D."/>
            <person name="Pryor J."/>
            <person name="Bernardet J.-F."/>
            <person name="Hugo C."/>
            <person name="Kampfer P."/>
            <person name="Newman J."/>
            <person name="McQuiston J.R."/>
        </authorList>
    </citation>
    <scope>NUCLEOTIDE SEQUENCE [LARGE SCALE GENOMIC DNA]</scope>
    <source>
        <strain evidence="1 2">H5559</strain>
    </source>
</reference>
<dbReference type="AlphaFoldDB" id="A0AAD0YX81"/>
<dbReference type="EMBL" id="CP033930">
    <property type="protein sequence ID" value="AZB20085.1"/>
    <property type="molecule type" value="Genomic_DNA"/>
</dbReference>
<evidence type="ECO:0000313" key="2">
    <source>
        <dbReference type="Proteomes" id="UP000269015"/>
    </source>
</evidence>
<evidence type="ECO:0000313" key="1">
    <source>
        <dbReference type="EMBL" id="AZB20085.1"/>
    </source>
</evidence>
<gene>
    <name evidence="1" type="ORF">EG352_21205</name>
</gene>
<protein>
    <submittedName>
        <fullName evidence="1">Uncharacterized protein</fullName>
    </submittedName>
</protein>